<comment type="similarity">
    <text evidence="1">Belongs to the DNA2/NAM7 helicase family.</text>
</comment>
<protein>
    <recommendedName>
        <fullName evidence="11">DNA2/NAM7 helicase-like C-terminal domain-containing protein</fullName>
    </recommendedName>
</protein>
<feature type="compositionally biased region" description="Polar residues" evidence="6">
    <location>
        <begin position="278"/>
        <end position="293"/>
    </location>
</feature>
<keyword evidence="5" id="KW-0067">ATP-binding</keyword>
<dbReference type="InParanoid" id="K2RIX6"/>
<evidence type="ECO:0000256" key="6">
    <source>
        <dbReference type="SAM" id="MobiDB-lite"/>
    </source>
</evidence>
<sequence>MASPIPTDIHPDGTNPEPPVTITEQPVEQQQVALDLEMQDGEETAASAALVVRTNVADKLPPSLQWTEKSSGYVIDPQYGLEKVHKDYRGSDRRGFLPNMELVEKHWHKEIPMDPSSKDGSRQSKTVAKTLQPGRLRKLLDGPRQAVVQIDFPSSDSHFGCLRVAKDKQDQYPIANAQVSVKFRLDTQYPALELSISEDDGEPKRTVTCLIYADAIEEGLDTDGRPKGVRSCSSKLIPAEYWSKYGDITAFSNNVQVAMEEGTLWVTALSIDSRRLSDITSPEQDQPNPSANNRFAPPDDDTTPAQSAPSVDDLPVPSQSKIKFHGISPQDVHTLRQRMEAAINKQYACATSDHPVSEDGEISDTVWPAESATGIQEFNHEKELNQLVEGLSLQDQLIGQLAMGKFTMHIFNRVVIEEQIGQAYQSLMDYWASLMKASIQLGHFWFYRQQRMAGIPLLSPQFNLQYLEIPRWLVQEFEIGYDKDDNPVDFTAHKVCPFRLPKILGPNDCAFLTLLATQREMEHQLKETGSLLGGGKVKCTIEFTENPNKIHQYLAEIYLEKGNSEVVLPSIDSRVTIHIGSESLMGIVVDDIRRQGSELTVFCEGNASLEPGEQRTSAFISVREDITTSARQINALVNAAKTPQESGVDIAALLHVREPTVTQPDYIKAEFGKSEEAQKRYSDIIMSRQPPFTKDQMEAAKKAVTSDDGTVLIVGPPGSGKTDLGQYIVEGLAQCNVSAFVTADRHKAVDVSYNKFKSVTKLDSWRYVRWDGEATLNQQVNPFNVPLKKPSDAVERDMVAYEALENDMWDMMSISGSNLELDKDGYHAKLQQWVEHVAQQPGHPSNQVARIYLSKLKELKTPNLLKRIRKQLANEVRYMRTLTLAKQYLGNEVRVVFSTNSSTCSDTLLRFFRPQAMLGEEAGLSSLPSLAVPLAAFMRSIKLVILTGDHKQLRPIVHSRNRNEAESIIKHSLFEILIEDEGKDHILLRETFRMHGDHGGWISSHYYDNKLSFCRQPDARLDRTMAKLMCMAIGFHAWNKRRRIAVGISTQVDEGVHVISEIYPGTSSWCNEEEAKAIILFVVRALRFQPDEALSQGESAQRSINASDILILSPYRGQVLLIKKLLRESELEAAQVRRIQVRTTSQSLGAEADIVLVSLVRNNPENPLDLGFIVDQNQLNVELSRAKHYLLIFGNFQGWMKEYHKKGSKLTFKTKNSRYYGLMSLLTSLNVKGDFITGAHFTMAMKQQQLRGPRFAALINNIYSRAEEAVRSVVIVVETMAGEAME</sequence>
<dbReference type="InterPro" id="IPR041679">
    <property type="entry name" value="DNA2/NAM7-like_C"/>
</dbReference>
<dbReference type="OrthoDB" id="3946766at2759"/>
<dbReference type="eggNOG" id="KOG1804">
    <property type="taxonomic scope" value="Eukaryota"/>
</dbReference>
<dbReference type="EMBL" id="AHHD01000426">
    <property type="protein sequence ID" value="EKG12847.1"/>
    <property type="molecule type" value="Genomic_DNA"/>
</dbReference>
<feature type="domain" description="DNA2/NAM7 helicase-like C-terminal" evidence="8">
    <location>
        <begin position="970"/>
        <end position="1195"/>
    </location>
</feature>
<name>K2RIX6_MACPH</name>
<evidence type="ECO:0000313" key="10">
    <source>
        <dbReference type="Proteomes" id="UP000007129"/>
    </source>
</evidence>
<organism evidence="9 10">
    <name type="scientific">Macrophomina phaseolina (strain MS6)</name>
    <name type="common">Charcoal rot fungus</name>
    <dbReference type="NCBI Taxonomy" id="1126212"/>
    <lineage>
        <taxon>Eukaryota</taxon>
        <taxon>Fungi</taxon>
        <taxon>Dikarya</taxon>
        <taxon>Ascomycota</taxon>
        <taxon>Pezizomycotina</taxon>
        <taxon>Dothideomycetes</taxon>
        <taxon>Dothideomycetes incertae sedis</taxon>
        <taxon>Botryosphaeriales</taxon>
        <taxon>Botryosphaeriaceae</taxon>
        <taxon>Macrophomina</taxon>
    </lineage>
</organism>
<reference evidence="9 10" key="1">
    <citation type="journal article" date="2012" name="BMC Genomics">
        <title>Tools to kill: Genome of one of the most destructive plant pathogenic fungi Macrophomina phaseolina.</title>
        <authorList>
            <person name="Islam M.S."/>
            <person name="Haque M.S."/>
            <person name="Islam M.M."/>
            <person name="Emdad E.M."/>
            <person name="Halim A."/>
            <person name="Hossen Q.M.M."/>
            <person name="Hossain M.Z."/>
            <person name="Ahmed B."/>
            <person name="Rahim S."/>
            <person name="Rahman M.S."/>
            <person name="Alam M.M."/>
            <person name="Hou S."/>
            <person name="Wan X."/>
            <person name="Saito J.A."/>
            <person name="Alam M."/>
        </authorList>
    </citation>
    <scope>NUCLEOTIDE SEQUENCE [LARGE SCALE GENOMIC DNA]</scope>
    <source>
        <strain evidence="9 10">MS6</strain>
    </source>
</reference>
<evidence type="ECO:0000259" key="7">
    <source>
        <dbReference type="Pfam" id="PF13086"/>
    </source>
</evidence>
<keyword evidence="3" id="KW-0378">Hydrolase</keyword>
<keyword evidence="4" id="KW-0347">Helicase</keyword>
<gene>
    <name evidence="9" type="ORF">MPH_10090</name>
</gene>
<proteinExistence type="inferred from homology"/>
<dbReference type="GO" id="GO:0043139">
    <property type="term" value="F:5'-3' DNA helicase activity"/>
    <property type="evidence" value="ECO:0007669"/>
    <property type="project" value="TreeGrafter"/>
</dbReference>
<dbReference type="GO" id="GO:0016787">
    <property type="term" value="F:hydrolase activity"/>
    <property type="evidence" value="ECO:0007669"/>
    <property type="project" value="UniProtKB-KW"/>
</dbReference>
<dbReference type="InterPro" id="IPR041677">
    <property type="entry name" value="DNA2/NAM7_AAA_11"/>
</dbReference>
<dbReference type="PANTHER" id="PTHR43788:SF8">
    <property type="entry name" value="DNA-BINDING PROTEIN SMUBP-2"/>
    <property type="match status" value="1"/>
</dbReference>
<evidence type="ECO:0000259" key="8">
    <source>
        <dbReference type="Pfam" id="PF13087"/>
    </source>
</evidence>
<dbReference type="Proteomes" id="UP000007129">
    <property type="component" value="Unassembled WGS sequence"/>
</dbReference>
<feature type="region of interest" description="Disordered" evidence="6">
    <location>
        <begin position="277"/>
        <end position="325"/>
    </location>
</feature>
<dbReference type="Gene3D" id="3.40.50.300">
    <property type="entry name" value="P-loop containing nucleotide triphosphate hydrolases"/>
    <property type="match status" value="2"/>
</dbReference>
<dbReference type="SUPFAM" id="SSF52540">
    <property type="entry name" value="P-loop containing nucleoside triphosphate hydrolases"/>
    <property type="match status" value="1"/>
</dbReference>
<evidence type="ECO:0000313" key="9">
    <source>
        <dbReference type="EMBL" id="EKG12847.1"/>
    </source>
</evidence>
<dbReference type="InterPro" id="IPR027417">
    <property type="entry name" value="P-loop_NTPase"/>
</dbReference>
<dbReference type="VEuPathDB" id="FungiDB:MPH_10090"/>
<dbReference type="InterPro" id="IPR050534">
    <property type="entry name" value="Coronavir_polyprotein_1ab"/>
</dbReference>
<evidence type="ECO:0000256" key="5">
    <source>
        <dbReference type="ARBA" id="ARBA00022840"/>
    </source>
</evidence>
<evidence type="ECO:0008006" key="11">
    <source>
        <dbReference type="Google" id="ProtNLM"/>
    </source>
</evidence>
<evidence type="ECO:0000256" key="1">
    <source>
        <dbReference type="ARBA" id="ARBA00007913"/>
    </source>
</evidence>
<keyword evidence="2" id="KW-0547">Nucleotide-binding</keyword>
<dbReference type="InterPro" id="IPR047187">
    <property type="entry name" value="SF1_C_Upf1"/>
</dbReference>
<dbReference type="Pfam" id="PF13086">
    <property type="entry name" value="AAA_11"/>
    <property type="match status" value="1"/>
</dbReference>
<dbReference type="Pfam" id="PF13087">
    <property type="entry name" value="AAA_12"/>
    <property type="match status" value="1"/>
</dbReference>
<evidence type="ECO:0000256" key="2">
    <source>
        <dbReference type="ARBA" id="ARBA00022741"/>
    </source>
</evidence>
<feature type="region of interest" description="Disordered" evidence="6">
    <location>
        <begin position="1"/>
        <end position="21"/>
    </location>
</feature>
<evidence type="ECO:0000256" key="3">
    <source>
        <dbReference type="ARBA" id="ARBA00022801"/>
    </source>
</evidence>
<accession>K2RIX6</accession>
<dbReference type="GO" id="GO:0005524">
    <property type="term" value="F:ATP binding"/>
    <property type="evidence" value="ECO:0007669"/>
    <property type="project" value="UniProtKB-KW"/>
</dbReference>
<dbReference type="STRING" id="1126212.K2RIX6"/>
<comment type="caution">
    <text evidence="9">The sequence shown here is derived from an EMBL/GenBank/DDBJ whole genome shotgun (WGS) entry which is preliminary data.</text>
</comment>
<dbReference type="PANTHER" id="PTHR43788">
    <property type="entry name" value="DNA2/NAM7 HELICASE FAMILY MEMBER"/>
    <property type="match status" value="1"/>
</dbReference>
<evidence type="ECO:0000256" key="4">
    <source>
        <dbReference type="ARBA" id="ARBA00022806"/>
    </source>
</evidence>
<feature type="domain" description="DNA2/NAM7 helicase helicase" evidence="7">
    <location>
        <begin position="693"/>
        <end position="960"/>
    </location>
</feature>
<dbReference type="CDD" id="cd18808">
    <property type="entry name" value="SF1_C_Upf1"/>
    <property type="match status" value="1"/>
</dbReference>
<dbReference type="HOGENOM" id="CLU_262636_0_0_1"/>